<dbReference type="PANTHER" id="PTHR37299:SF1">
    <property type="entry name" value="STAGE 0 SPORULATION PROTEIN A HOMOLOG"/>
    <property type="match status" value="1"/>
</dbReference>
<evidence type="ECO:0000313" key="7">
    <source>
        <dbReference type="Proteomes" id="UP000199800"/>
    </source>
</evidence>
<evidence type="ECO:0000259" key="5">
    <source>
        <dbReference type="PROSITE" id="PS50930"/>
    </source>
</evidence>
<evidence type="ECO:0000256" key="2">
    <source>
        <dbReference type="ARBA" id="ARBA00024867"/>
    </source>
</evidence>
<dbReference type="PROSITE" id="PS50930">
    <property type="entry name" value="HTH_LYTTR"/>
    <property type="match status" value="1"/>
</dbReference>
<dbReference type="PROSITE" id="PS50110">
    <property type="entry name" value="RESPONSE_REGULATORY"/>
    <property type="match status" value="1"/>
</dbReference>
<protein>
    <recommendedName>
        <fullName evidence="1">Stage 0 sporulation protein A homolog</fullName>
    </recommendedName>
</protein>
<dbReference type="Proteomes" id="UP000199800">
    <property type="component" value="Unassembled WGS sequence"/>
</dbReference>
<dbReference type="EMBL" id="FOHN01000019">
    <property type="protein sequence ID" value="SET41089.1"/>
    <property type="molecule type" value="Genomic_DNA"/>
</dbReference>
<evidence type="ECO:0000313" key="6">
    <source>
        <dbReference type="EMBL" id="SET41089.1"/>
    </source>
</evidence>
<reference evidence="6 7" key="1">
    <citation type="submission" date="2016-10" db="EMBL/GenBank/DDBJ databases">
        <authorList>
            <person name="de Groot N.N."/>
        </authorList>
    </citation>
    <scope>NUCLEOTIDE SEQUENCE [LARGE SCALE GENOMIC DNA]</scope>
    <source>
        <strain evidence="6 7">DSM 1801</strain>
    </source>
</reference>
<dbReference type="SUPFAM" id="SSF52172">
    <property type="entry name" value="CheY-like"/>
    <property type="match status" value="1"/>
</dbReference>
<dbReference type="SMART" id="SM00448">
    <property type="entry name" value="REC"/>
    <property type="match status" value="1"/>
</dbReference>
<dbReference type="Gene3D" id="2.40.50.1020">
    <property type="entry name" value="LytTr DNA-binding domain"/>
    <property type="match status" value="1"/>
</dbReference>
<dbReference type="InterPro" id="IPR046947">
    <property type="entry name" value="LytR-like"/>
</dbReference>
<dbReference type="Gene3D" id="3.40.50.2300">
    <property type="match status" value="1"/>
</dbReference>
<accession>A0A1I0E7X1</accession>
<feature type="domain" description="Response regulatory" evidence="4">
    <location>
        <begin position="3"/>
        <end position="121"/>
    </location>
</feature>
<name>A0A1I0E7X1_9FIRM</name>
<dbReference type="RefSeq" id="WP_177180764.1">
    <property type="nucleotide sequence ID" value="NZ_FOHN01000019.1"/>
</dbReference>
<organism evidence="6 7">
    <name type="scientific">[Clostridium] polysaccharolyticum</name>
    <dbReference type="NCBI Taxonomy" id="29364"/>
    <lineage>
        <taxon>Bacteria</taxon>
        <taxon>Bacillati</taxon>
        <taxon>Bacillota</taxon>
        <taxon>Clostridia</taxon>
        <taxon>Lachnospirales</taxon>
        <taxon>Lachnospiraceae</taxon>
    </lineage>
</organism>
<feature type="domain" description="HTH LytTR-type" evidence="5">
    <location>
        <begin position="132"/>
        <end position="231"/>
    </location>
</feature>
<dbReference type="InterPro" id="IPR011006">
    <property type="entry name" value="CheY-like_superfamily"/>
</dbReference>
<dbReference type="SMART" id="SM00850">
    <property type="entry name" value="LytTR"/>
    <property type="match status" value="1"/>
</dbReference>
<dbReference type="STRING" id="29364.SAMN04487772_11920"/>
<dbReference type="InterPro" id="IPR001789">
    <property type="entry name" value="Sig_transdc_resp-reg_receiver"/>
</dbReference>
<dbReference type="GO" id="GO:0000156">
    <property type="term" value="F:phosphorelay response regulator activity"/>
    <property type="evidence" value="ECO:0007669"/>
    <property type="project" value="InterPro"/>
</dbReference>
<dbReference type="PANTHER" id="PTHR37299">
    <property type="entry name" value="TRANSCRIPTIONAL REGULATOR-RELATED"/>
    <property type="match status" value="1"/>
</dbReference>
<gene>
    <name evidence="6" type="ORF">SAMN04487772_11920</name>
</gene>
<dbReference type="InterPro" id="IPR007492">
    <property type="entry name" value="LytTR_DNA-bd_dom"/>
</dbReference>
<dbReference type="Pfam" id="PF04397">
    <property type="entry name" value="LytTR"/>
    <property type="match status" value="1"/>
</dbReference>
<keyword evidence="7" id="KW-1185">Reference proteome</keyword>
<feature type="modified residue" description="4-aspartylphosphate" evidence="3">
    <location>
        <position position="57"/>
    </location>
</feature>
<comment type="function">
    <text evidence="2">May play the central regulatory role in sporulation. It may be an element of the effector pathway responsible for the activation of sporulation genes in response to nutritional stress. Spo0A may act in concert with spo0H (a sigma factor) to control the expression of some genes that are critical to the sporulation process.</text>
</comment>
<keyword evidence="3" id="KW-0597">Phosphoprotein</keyword>
<evidence type="ECO:0000259" key="4">
    <source>
        <dbReference type="PROSITE" id="PS50110"/>
    </source>
</evidence>
<sequence>MLKIAVCDDESFFREQAGAALEDYAKQRGAEFQIEYFTSGEELLEANCSEFGLFCLDVEMNDGMSGLEVAQTLRRNRIFSEIIFVTNHQEEAYRAFEVSALRYLLKPIKSEQLFRTMDLIMKRKEEREKRLIVLNQGQKFLQVVCDNIIYCETVDRKLQVYTTQKTYLVDNKINEIDKQLANRNFFRVHKSYLINLAYVQEHDQTTVTMLNGDTVYVSRLKLKAFKESFLAYLRKEHKLGAG</sequence>
<dbReference type="Pfam" id="PF00072">
    <property type="entry name" value="Response_reg"/>
    <property type="match status" value="1"/>
</dbReference>
<evidence type="ECO:0000256" key="1">
    <source>
        <dbReference type="ARBA" id="ARBA00018672"/>
    </source>
</evidence>
<dbReference type="AlphaFoldDB" id="A0A1I0E7X1"/>
<dbReference type="GO" id="GO:0003677">
    <property type="term" value="F:DNA binding"/>
    <property type="evidence" value="ECO:0007669"/>
    <property type="project" value="InterPro"/>
</dbReference>
<evidence type="ECO:0000256" key="3">
    <source>
        <dbReference type="PROSITE-ProRule" id="PRU00169"/>
    </source>
</evidence>
<proteinExistence type="predicted"/>